<dbReference type="PANTHER" id="PTHR30033:SF1">
    <property type="entry name" value="FLAGELLAR HOOK-ASSOCIATED PROTEIN 1"/>
    <property type="match status" value="1"/>
</dbReference>
<evidence type="ECO:0000259" key="7">
    <source>
        <dbReference type="Pfam" id="PF00460"/>
    </source>
</evidence>
<sequence>MGTNILGIGQSGLAAAQLGIATTGHNIANANSPGYSRQVLLQSAAAARNDGGNFIGQGTRIGEIRRVYNELLSQQVNQTQSSKSYAESYSAQIQQINNLVADQTAGVSPALQDFFSSIQNLSATPNGTAGAAARQSVLSAGASLSSRIQNLGSRVEQISQDVNDRISQSVTSINLYAQQISELNDAIERSQSVAGGGAPNDLLDQRDSAVRELSKFVNVSVVKQDSKYNIFMGTGQPLVIGAKVSVLSQVNSLTDPSRTQIAYESNGQYVQLSENSLSGGELGGLLAFRTNTLDVTRNSLGRMAIAVATEFNAQHRLGQDLNGQLGGDFFKVAGPVSTPSSANNSVANIAASFSDVGALTTSDYRVQYLAGTSPAPNYFKITRVSDGKVQTSDTLPATMDGVDFNLALDSGIPPSAIQPAVNDEFLVKPTALGATSIQVQLNDISKIAAAAPLTTNVPSTNLGTGRITNGSVNSAVASSSNSLNGTISAVTVGDSFQSTSLSTPLSLTFANAPDSLSGFPIGALVSVTVAGVTSNYQVAAADLPTASPPQVVNIPYSSGAKIEYAGLSFSIKDNPTTPIAGETFTLSKSLPITPTQLTYNAAGKTFSGFPVDANVTVTSGNTSTTYVAGTAVPYLEGSTISFSGMSFVVSGNFSNGDVINVTQNPNGTGDNRNASLLAGLQTKNTMASGSTTFQGAYSQFVSLVGNKAREVEITSTAETNLLKQAIAAEQSESGVNLDEEAANLLRYQQAYQAAGKVMQIASQLFDTIISLGR</sequence>
<dbReference type="InterPro" id="IPR002371">
    <property type="entry name" value="FlgK"/>
</dbReference>
<dbReference type="GO" id="GO:0005576">
    <property type="term" value="C:extracellular region"/>
    <property type="evidence" value="ECO:0007669"/>
    <property type="project" value="UniProtKB-SubCell"/>
</dbReference>
<dbReference type="InterPro" id="IPR001444">
    <property type="entry name" value="Flag_bb_rod_N"/>
</dbReference>
<keyword evidence="11" id="KW-0966">Cell projection</keyword>
<evidence type="ECO:0000259" key="8">
    <source>
        <dbReference type="Pfam" id="PF06429"/>
    </source>
</evidence>
<proteinExistence type="inferred from homology"/>
<keyword evidence="6" id="KW-0975">Bacterial flagellum</keyword>
<evidence type="ECO:0000313" key="12">
    <source>
        <dbReference type="Proteomes" id="UP000678545"/>
    </source>
</evidence>
<dbReference type="InterPro" id="IPR049474">
    <property type="entry name" value="FlgK_D3"/>
</dbReference>
<evidence type="ECO:0000256" key="1">
    <source>
        <dbReference type="ARBA" id="ARBA00004365"/>
    </source>
</evidence>
<dbReference type="Pfam" id="PF22638">
    <property type="entry name" value="FlgK_D1"/>
    <property type="match status" value="1"/>
</dbReference>
<keyword evidence="11" id="KW-0282">Flagellum</keyword>
<evidence type="ECO:0000256" key="6">
    <source>
        <dbReference type="ARBA" id="ARBA00023143"/>
    </source>
</evidence>
<dbReference type="GO" id="GO:0009424">
    <property type="term" value="C:bacterial-type flagellum hook"/>
    <property type="evidence" value="ECO:0007669"/>
    <property type="project" value="InterPro"/>
</dbReference>
<dbReference type="AlphaFoldDB" id="A0A941E180"/>
<evidence type="ECO:0000256" key="2">
    <source>
        <dbReference type="ARBA" id="ARBA00004613"/>
    </source>
</evidence>
<dbReference type="NCBIfam" id="TIGR02492">
    <property type="entry name" value="flgK_ends"/>
    <property type="match status" value="1"/>
</dbReference>
<evidence type="ECO:0000313" key="11">
    <source>
        <dbReference type="EMBL" id="MBR7798779.1"/>
    </source>
</evidence>
<evidence type="ECO:0000256" key="5">
    <source>
        <dbReference type="ARBA" id="ARBA00022525"/>
    </source>
</evidence>
<comment type="subcellular location">
    <subcellularLocation>
        <location evidence="1">Bacterial flagellum</location>
    </subcellularLocation>
    <subcellularLocation>
        <location evidence="2">Secreted</location>
    </subcellularLocation>
</comment>
<dbReference type="Pfam" id="PF06429">
    <property type="entry name" value="Flg_bbr_C"/>
    <property type="match status" value="1"/>
</dbReference>
<accession>A0A941E180</accession>
<evidence type="ECO:0000256" key="3">
    <source>
        <dbReference type="ARBA" id="ARBA00009677"/>
    </source>
</evidence>
<dbReference type="PRINTS" id="PR01005">
    <property type="entry name" value="FLGHOOKAP1"/>
</dbReference>
<dbReference type="InterPro" id="IPR053927">
    <property type="entry name" value="FlgK_helical"/>
</dbReference>
<comment type="similarity">
    <text evidence="3">Belongs to the flagella basal body rod proteins family.</text>
</comment>
<evidence type="ECO:0000256" key="4">
    <source>
        <dbReference type="ARBA" id="ARBA00016244"/>
    </source>
</evidence>
<dbReference type="EMBL" id="JAGSPJ010000001">
    <property type="protein sequence ID" value="MBR7798779.1"/>
    <property type="molecule type" value="Genomic_DNA"/>
</dbReference>
<organism evidence="11 12">
    <name type="scientific">Undibacterium fentianense</name>
    <dbReference type="NCBI Taxonomy" id="2828728"/>
    <lineage>
        <taxon>Bacteria</taxon>
        <taxon>Pseudomonadati</taxon>
        <taxon>Pseudomonadota</taxon>
        <taxon>Betaproteobacteria</taxon>
        <taxon>Burkholderiales</taxon>
        <taxon>Oxalobacteraceae</taxon>
        <taxon>Undibacterium</taxon>
    </lineage>
</organism>
<name>A0A941E180_9BURK</name>
<dbReference type="Pfam" id="PF21159">
    <property type="entry name" value="FlgK_2nd"/>
    <property type="match status" value="1"/>
</dbReference>
<dbReference type="GO" id="GO:0044780">
    <property type="term" value="P:bacterial-type flagellum assembly"/>
    <property type="evidence" value="ECO:0007669"/>
    <property type="project" value="InterPro"/>
</dbReference>
<dbReference type="Pfam" id="PF00460">
    <property type="entry name" value="Flg_bb_rod"/>
    <property type="match status" value="1"/>
</dbReference>
<feature type="domain" description="Flagellar hook-associated protein FlgK helical" evidence="10">
    <location>
        <begin position="94"/>
        <end position="330"/>
    </location>
</feature>
<dbReference type="Proteomes" id="UP000678545">
    <property type="component" value="Unassembled WGS sequence"/>
</dbReference>
<dbReference type="RefSeq" id="WP_212673917.1">
    <property type="nucleotide sequence ID" value="NZ_JAGSPJ010000001.1"/>
</dbReference>
<reference evidence="11" key="1">
    <citation type="submission" date="2021-04" db="EMBL/GenBank/DDBJ databases">
        <title>novel species isolated from subtropical streams in China.</title>
        <authorList>
            <person name="Lu H."/>
        </authorList>
    </citation>
    <scope>NUCLEOTIDE SEQUENCE</scope>
    <source>
        <strain evidence="11">FT137W</strain>
    </source>
</reference>
<evidence type="ECO:0000259" key="9">
    <source>
        <dbReference type="Pfam" id="PF21159"/>
    </source>
</evidence>
<dbReference type="PANTHER" id="PTHR30033">
    <property type="entry name" value="FLAGELLAR HOOK-ASSOCIATED PROTEIN 1"/>
    <property type="match status" value="1"/>
</dbReference>
<keyword evidence="12" id="KW-1185">Reference proteome</keyword>
<protein>
    <recommendedName>
        <fullName evidence="4">Flagellar hook-associated protein 1</fullName>
    </recommendedName>
</protein>
<feature type="domain" description="Flagellar hook-associated protein 1 D3" evidence="9">
    <location>
        <begin position="575"/>
        <end position="662"/>
    </location>
</feature>
<dbReference type="SUPFAM" id="SSF64518">
    <property type="entry name" value="Phase 1 flagellin"/>
    <property type="match status" value="2"/>
</dbReference>
<comment type="caution">
    <text evidence="11">The sequence shown here is derived from an EMBL/GenBank/DDBJ whole genome shotgun (WGS) entry which is preliminary data.</text>
</comment>
<keyword evidence="11" id="KW-0969">Cilium</keyword>
<feature type="domain" description="Flagellar basal body rod protein N-terminal" evidence="7">
    <location>
        <begin position="8"/>
        <end position="35"/>
    </location>
</feature>
<gene>
    <name evidence="11" type="primary">flgK</name>
    <name evidence="11" type="ORF">KDM90_01980</name>
</gene>
<feature type="domain" description="Flagellar basal-body/hook protein C-terminal" evidence="8">
    <location>
        <begin position="732"/>
        <end position="771"/>
    </location>
</feature>
<dbReference type="InterPro" id="IPR010930">
    <property type="entry name" value="Flg_bb/hook_C_dom"/>
</dbReference>
<keyword evidence="5" id="KW-0964">Secreted</keyword>
<dbReference type="GO" id="GO:0005198">
    <property type="term" value="F:structural molecule activity"/>
    <property type="evidence" value="ECO:0007669"/>
    <property type="project" value="InterPro"/>
</dbReference>
<evidence type="ECO:0000259" key="10">
    <source>
        <dbReference type="Pfam" id="PF22638"/>
    </source>
</evidence>